<name>A0A068NY35_FIMGI</name>
<evidence type="ECO:0000313" key="2">
    <source>
        <dbReference type="Proteomes" id="UP000027982"/>
    </source>
</evidence>
<gene>
    <name evidence="1" type="ORF">OP10G_3236</name>
</gene>
<dbReference type="Proteomes" id="UP000027982">
    <property type="component" value="Chromosome"/>
</dbReference>
<dbReference type="STRING" id="661478.OP10G_3236"/>
<proteinExistence type="predicted"/>
<evidence type="ECO:0000313" key="1">
    <source>
        <dbReference type="EMBL" id="AIE86604.1"/>
    </source>
</evidence>
<dbReference type="AlphaFoldDB" id="A0A068NY35"/>
<dbReference type="EMBL" id="CP007139">
    <property type="protein sequence ID" value="AIE86604.1"/>
    <property type="molecule type" value="Genomic_DNA"/>
</dbReference>
<dbReference type="KEGG" id="fgi:OP10G_3236"/>
<sequence>MGEIPAATSQRFHVRGKDYGRCLLAQCAFGVLLSMDGVVVTG</sequence>
<keyword evidence="2" id="KW-1185">Reference proteome</keyword>
<accession>A0A068NY35</accession>
<organism evidence="1 2">
    <name type="scientific">Fimbriimonas ginsengisoli Gsoil 348</name>
    <dbReference type="NCBI Taxonomy" id="661478"/>
    <lineage>
        <taxon>Bacteria</taxon>
        <taxon>Bacillati</taxon>
        <taxon>Armatimonadota</taxon>
        <taxon>Fimbriimonadia</taxon>
        <taxon>Fimbriimonadales</taxon>
        <taxon>Fimbriimonadaceae</taxon>
        <taxon>Fimbriimonas</taxon>
    </lineage>
</organism>
<dbReference type="HOGENOM" id="CLU_3251852_0_0_0"/>
<protein>
    <submittedName>
        <fullName evidence="1">Uncharacterized protein</fullName>
    </submittedName>
</protein>
<reference evidence="1 2" key="1">
    <citation type="journal article" date="2014" name="PLoS ONE">
        <title>The first complete genome sequence of the class fimbriimonadia in the phylum armatimonadetes.</title>
        <authorList>
            <person name="Hu Z.Y."/>
            <person name="Wang Y.Z."/>
            <person name="Im W.T."/>
            <person name="Wang S.Y."/>
            <person name="Zhao G.P."/>
            <person name="Zheng H.J."/>
            <person name="Quan Z.X."/>
        </authorList>
    </citation>
    <scope>NUCLEOTIDE SEQUENCE [LARGE SCALE GENOMIC DNA]</scope>
    <source>
        <strain evidence="1">Gsoil 348</strain>
    </source>
</reference>